<name>A0A382Q881_9ZZZZ</name>
<evidence type="ECO:0000313" key="1">
    <source>
        <dbReference type="EMBL" id="SVC81138.1"/>
    </source>
</evidence>
<reference evidence="1" key="1">
    <citation type="submission" date="2018-05" db="EMBL/GenBank/DDBJ databases">
        <authorList>
            <person name="Lanie J.A."/>
            <person name="Ng W.-L."/>
            <person name="Kazmierczak K.M."/>
            <person name="Andrzejewski T.M."/>
            <person name="Davidsen T.M."/>
            <person name="Wayne K.J."/>
            <person name="Tettelin H."/>
            <person name="Glass J.I."/>
            <person name="Rusch D."/>
            <person name="Podicherti R."/>
            <person name="Tsui H.-C.T."/>
            <person name="Winkler M.E."/>
        </authorList>
    </citation>
    <scope>NUCLEOTIDE SEQUENCE</scope>
</reference>
<protein>
    <submittedName>
        <fullName evidence="1">Uncharacterized protein</fullName>
    </submittedName>
</protein>
<dbReference type="AlphaFoldDB" id="A0A382Q881"/>
<dbReference type="EMBL" id="UINC01112297">
    <property type="protein sequence ID" value="SVC81138.1"/>
    <property type="molecule type" value="Genomic_DNA"/>
</dbReference>
<proteinExistence type="predicted"/>
<sequence>MSIPGLPKSLLYGLTRNSPDRVRSCVGSQILQTLAKEYWFVIFGVDICNRFLSNNTTSPLFVTAVTLSNFSAMEDGTSYCT</sequence>
<accession>A0A382Q881</accession>
<gene>
    <name evidence="1" type="ORF">METZ01_LOCUS333992</name>
</gene>
<organism evidence="1">
    <name type="scientific">marine metagenome</name>
    <dbReference type="NCBI Taxonomy" id="408172"/>
    <lineage>
        <taxon>unclassified sequences</taxon>
        <taxon>metagenomes</taxon>
        <taxon>ecological metagenomes</taxon>
    </lineage>
</organism>